<dbReference type="Proteomes" id="UP001283366">
    <property type="component" value="Unassembled WGS sequence"/>
</dbReference>
<dbReference type="RefSeq" id="WP_087481095.1">
    <property type="nucleotide sequence ID" value="NZ_AP024884.1"/>
</dbReference>
<gene>
    <name evidence="1" type="ORF">SBX37_18095</name>
    <name evidence="2" type="ORF">VIM7927_02341</name>
</gene>
<proteinExistence type="predicted"/>
<evidence type="ECO:0000313" key="3">
    <source>
        <dbReference type="Proteomes" id="UP000196125"/>
    </source>
</evidence>
<dbReference type="OrthoDB" id="9815315at2"/>
<keyword evidence="4" id="KW-1185">Reference proteome</keyword>
<name>A0A1Y6ITU8_9VIBR</name>
<protein>
    <submittedName>
        <fullName evidence="1">Heme-degrading domain-containing protein</fullName>
    </submittedName>
</protein>
<dbReference type="InterPro" id="IPR010371">
    <property type="entry name" value="YBR137W-like"/>
</dbReference>
<dbReference type="AlphaFoldDB" id="A0A1Y6ITU8"/>
<dbReference type="PANTHER" id="PTHR28255">
    <property type="match status" value="1"/>
</dbReference>
<dbReference type="NCBIfam" id="NF002696">
    <property type="entry name" value="PRK02487.1-5"/>
    <property type="match status" value="1"/>
</dbReference>
<dbReference type="InterPro" id="IPR038084">
    <property type="entry name" value="PduO/GlcC-like_sf"/>
</dbReference>
<evidence type="ECO:0000313" key="2">
    <source>
        <dbReference type="EMBL" id="SMS01064.1"/>
    </source>
</evidence>
<reference evidence="2 3" key="1">
    <citation type="submission" date="2017-05" db="EMBL/GenBank/DDBJ databases">
        <authorList>
            <person name="Song R."/>
            <person name="Chenine A.L."/>
            <person name="Ruprecht R.M."/>
        </authorList>
    </citation>
    <scope>NUCLEOTIDE SEQUENCE [LARGE SCALE GENOMIC DNA]</scope>
    <source>
        <strain evidence="2 3">CECT 7927</strain>
    </source>
</reference>
<evidence type="ECO:0000313" key="1">
    <source>
        <dbReference type="EMBL" id="MDW6004773.1"/>
    </source>
</evidence>
<dbReference type="PIRSF" id="PIRSF008757">
    <property type="entry name" value="UCP008757"/>
    <property type="match status" value="1"/>
</dbReference>
<dbReference type="InterPro" id="IPR005624">
    <property type="entry name" value="PduO/GlcC-like"/>
</dbReference>
<organism evidence="2 3">
    <name type="scientific">Vibrio mangrovi</name>
    <dbReference type="NCBI Taxonomy" id="474394"/>
    <lineage>
        <taxon>Bacteria</taxon>
        <taxon>Pseudomonadati</taxon>
        <taxon>Pseudomonadota</taxon>
        <taxon>Gammaproteobacteria</taxon>
        <taxon>Vibrionales</taxon>
        <taxon>Vibrionaceae</taxon>
        <taxon>Vibrio</taxon>
    </lineage>
</organism>
<evidence type="ECO:0000313" key="4">
    <source>
        <dbReference type="Proteomes" id="UP001283366"/>
    </source>
</evidence>
<dbReference type="PANTHER" id="PTHR28255:SF1">
    <property type="entry name" value="UPF0303 PROTEIN YBR137W"/>
    <property type="match status" value="1"/>
</dbReference>
<dbReference type="SUPFAM" id="SSF143744">
    <property type="entry name" value="GlcG-like"/>
    <property type="match status" value="1"/>
</dbReference>
<sequence>MSTKLQELLDQETQLQFDRFNLDTAWALGSSLRKKAEAHGWPVSIEVYAFEQVVFFSACPGANQDKSNWIRMKRNAVMRYGHSSLYLNEYNKSKGRQFESQLHIDPQNYCAHGGAFPIYIKDCGLVGVVTMAGLVSEEDHRMVTEAIQELL</sequence>
<reference evidence="1 4" key="2">
    <citation type="submission" date="2023-11" db="EMBL/GenBank/DDBJ databases">
        <title>Plant-associative lifestyle of Vibrio porteresiae and its evolutionary dynamics.</title>
        <authorList>
            <person name="Rameshkumar N."/>
            <person name="Kirti K."/>
        </authorList>
    </citation>
    <scope>NUCLEOTIDE SEQUENCE [LARGE SCALE GENOMIC DNA]</scope>
    <source>
        <strain evidence="1 4">MSSRF38</strain>
    </source>
</reference>
<dbReference type="Pfam" id="PF03928">
    <property type="entry name" value="HbpS-like"/>
    <property type="match status" value="1"/>
</dbReference>
<dbReference type="EMBL" id="FXXI01000003">
    <property type="protein sequence ID" value="SMS01064.1"/>
    <property type="molecule type" value="Genomic_DNA"/>
</dbReference>
<dbReference type="Proteomes" id="UP000196125">
    <property type="component" value="Unassembled WGS sequence"/>
</dbReference>
<dbReference type="EMBL" id="JAWRCO010000002">
    <property type="protein sequence ID" value="MDW6004773.1"/>
    <property type="molecule type" value="Genomic_DNA"/>
</dbReference>
<dbReference type="Gene3D" id="3.30.450.150">
    <property type="entry name" value="Haem-degrading domain"/>
    <property type="match status" value="1"/>
</dbReference>
<accession>A0A1Y6ITU8</accession>